<dbReference type="InterPro" id="IPR054502">
    <property type="entry name" value="bHLH-TF_ACT-like_plant"/>
</dbReference>
<dbReference type="KEGG" id="jcu:105649697"/>
<evidence type="ECO:0000256" key="2">
    <source>
        <dbReference type="ARBA" id="ARBA00023242"/>
    </source>
</evidence>
<organism evidence="4 5">
    <name type="scientific">Jatropha curcas</name>
    <name type="common">Barbados nut</name>
    <dbReference type="NCBI Taxonomy" id="180498"/>
    <lineage>
        <taxon>Eukaryota</taxon>
        <taxon>Viridiplantae</taxon>
        <taxon>Streptophyta</taxon>
        <taxon>Embryophyta</taxon>
        <taxon>Tracheophyta</taxon>
        <taxon>Spermatophyta</taxon>
        <taxon>Magnoliopsida</taxon>
        <taxon>eudicotyledons</taxon>
        <taxon>Gunneridae</taxon>
        <taxon>Pentapetalae</taxon>
        <taxon>rosids</taxon>
        <taxon>fabids</taxon>
        <taxon>Malpighiales</taxon>
        <taxon>Euphorbiaceae</taxon>
        <taxon>Crotonoideae</taxon>
        <taxon>Jatropheae</taxon>
        <taxon>Jatropha</taxon>
    </lineage>
</organism>
<gene>
    <name evidence="4" type="ORF">JCGZ_21599</name>
</gene>
<dbReference type="GO" id="GO:0043565">
    <property type="term" value="F:sequence-specific DNA binding"/>
    <property type="evidence" value="ECO:0007669"/>
    <property type="project" value="TreeGrafter"/>
</dbReference>
<dbReference type="GO" id="GO:0005634">
    <property type="term" value="C:nucleus"/>
    <property type="evidence" value="ECO:0007669"/>
    <property type="project" value="UniProtKB-SubCell"/>
</dbReference>
<dbReference type="InterPro" id="IPR051358">
    <property type="entry name" value="TF_AMS/ICE1/BHLH6-like"/>
</dbReference>
<accession>A0A067JED4</accession>
<keyword evidence="5" id="KW-1185">Reference proteome</keyword>
<dbReference type="STRING" id="180498.A0A067JED4"/>
<dbReference type="PANTHER" id="PTHR31945:SF27">
    <property type="entry name" value="TRANSCRIPTION FACTOR BHLH35-LIKE PROTEIN"/>
    <property type="match status" value="1"/>
</dbReference>
<dbReference type="OrthoDB" id="1057417at2759"/>
<dbReference type="Pfam" id="PF22754">
    <property type="entry name" value="bHLH-TF_ACT-like_plant"/>
    <property type="match status" value="1"/>
</dbReference>
<proteinExistence type="predicted"/>
<evidence type="ECO:0000313" key="5">
    <source>
        <dbReference type="Proteomes" id="UP000027138"/>
    </source>
</evidence>
<evidence type="ECO:0000313" key="4">
    <source>
        <dbReference type="EMBL" id="KDP21128.1"/>
    </source>
</evidence>
<dbReference type="PANTHER" id="PTHR31945">
    <property type="entry name" value="TRANSCRIPTION FACTOR SCREAM2-RELATED"/>
    <property type="match status" value="1"/>
</dbReference>
<reference evidence="4 5" key="1">
    <citation type="journal article" date="2014" name="PLoS ONE">
        <title>Global Analysis of Gene Expression Profiles in Physic Nut (Jatropha curcas L.) Seedlings Exposed to Salt Stress.</title>
        <authorList>
            <person name="Zhang L."/>
            <person name="Zhang C."/>
            <person name="Wu P."/>
            <person name="Chen Y."/>
            <person name="Li M."/>
            <person name="Jiang H."/>
            <person name="Wu G."/>
        </authorList>
    </citation>
    <scope>NUCLEOTIDE SEQUENCE [LARGE SCALE GENOMIC DNA]</scope>
    <source>
        <strain evidence="5">cv. GZQX0401</strain>
        <tissue evidence="4">Young leaves</tissue>
    </source>
</reference>
<feature type="domain" description="Plant bHLH transcription factor ACT-like" evidence="3">
    <location>
        <begin position="76"/>
        <end position="152"/>
    </location>
</feature>
<evidence type="ECO:0000259" key="3">
    <source>
        <dbReference type="Pfam" id="PF22754"/>
    </source>
</evidence>
<keyword evidence="2" id="KW-0539">Nucleus</keyword>
<dbReference type="GO" id="GO:0003700">
    <property type="term" value="F:DNA-binding transcription factor activity"/>
    <property type="evidence" value="ECO:0007669"/>
    <property type="project" value="TreeGrafter"/>
</dbReference>
<dbReference type="AlphaFoldDB" id="A0A067JED4"/>
<evidence type="ECO:0000256" key="1">
    <source>
        <dbReference type="ARBA" id="ARBA00004123"/>
    </source>
</evidence>
<comment type="subcellular location">
    <subcellularLocation>
        <location evidence="1">Nucleus</location>
    </subcellularLocation>
</comment>
<dbReference type="EMBL" id="KK915662">
    <property type="protein sequence ID" value="KDP21128.1"/>
    <property type="molecule type" value="Genomic_DNA"/>
</dbReference>
<dbReference type="Proteomes" id="UP000027138">
    <property type="component" value="Unassembled WGS sequence"/>
</dbReference>
<protein>
    <recommendedName>
        <fullName evidence="3">Plant bHLH transcription factor ACT-like domain-containing protein</fullName>
    </recommendedName>
</protein>
<sequence length="168" mass="18842">MVSRLQRKMALRRKLHILRTLTFSKSVKRSSIIADAILYSYKLKLKLESIKRELLCLGAIKRQCLSVVKLHLHLPKVKVEKAGKGFIVKVICEKGEDKLVSILEVFEEMGLTVLHAKVSCNLYFVMEAIVVAEEQTVLDVKNATQAVLEAIEKHVEGTDTSSVKVAVV</sequence>
<name>A0A067JED4_JATCU</name>